<sequence>MKDQHRRVTYRHKPGFLERVGNSCMGVLVGICVFLISIILLYYNEGRSVAVAIMLEEGLNNVASLEMSSKWQFNGKLVHHIGLLEAENDIQDDYYKIKLPCVKLKRTVEMYQWIEHSQSKETNVGDKIETETTYTYDLEWSSTLSQSRNFAEEIGHTNPRDFFLDSTTHSLEYVTSQGIKLSGTLIDKINWFKTIHNLPVPEHSSKATIHKHYFYHGGDPLYPEVGDTRTSFQCAGVTRETNHVGKRDVVSIVAMLKDDKFTTYSSNNGHSIAFLYRGSVSAEQIFRSEESSNSTLTWALRFIGMILMYVGLSIMTNIITTLVDWIPVVRQIVAFSVASFNMTLTLFLSLLVIAFGWLRFRPLFATTLAAASLLPWLISSKRARAAFDRFSR</sequence>
<evidence type="ECO:0000256" key="5">
    <source>
        <dbReference type="ARBA" id="ARBA00022692"/>
    </source>
</evidence>
<dbReference type="OMA" id="NMMALDE"/>
<dbReference type="Proteomes" id="UP000008144">
    <property type="component" value="Chromosome 8"/>
</dbReference>
<evidence type="ECO:0000313" key="12">
    <source>
        <dbReference type="Proteomes" id="UP000008144"/>
    </source>
</evidence>
<dbReference type="GO" id="GO:0071763">
    <property type="term" value="P:nuclear membrane organization"/>
    <property type="evidence" value="ECO:0000318"/>
    <property type="project" value="GO_Central"/>
</dbReference>
<keyword evidence="12" id="KW-1185">Reference proteome</keyword>
<feature type="transmembrane region" description="Helical" evidence="10">
    <location>
        <begin position="298"/>
        <end position="320"/>
    </location>
</feature>
<dbReference type="PANTHER" id="PTHR13416:SF2">
    <property type="entry name" value="TRANSMEMBRANE PROTEIN 43"/>
    <property type="match status" value="1"/>
</dbReference>
<reference evidence="11" key="3">
    <citation type="submission" date="2025-08" db="UniProtKB">
        <authorList>
            <consortium name="Ensembl"/>
        </authorList>
    </citation>
    <scope>IDENTIFICATION</scope>
</reference>
<evidence type="ECO:0000256" key="2">
    <source>
        <dbReference type="ARBA" id="ARBA00004259"/>
    </source>
</evidence>
<feature type="transmembrane region" description="Helical" evidence="10">
    <location>
        <begin position="20"/>
        <end position="43"/>
    </location>
</feature>
<name>A0A1W5BDE9_CIOIN</name>
<evidence type="ECO:0000313" key="11">
    <source>
        <dbReference type="Ensembl" id="ENSCINP00000002779.3"/>
    </source>
</evidence>
<reference evidence="11" key="4">
    <citation type="submission" date="2025-09" db="UniProtKB">
        <authorList>
            <consortium name="Ensembl"/>
        </authorList>
    </citation>
    <scope>IDENTIFICATION</scope>
</reference>
<dbReference type="GO" id="GO:0005789">
    <property type="term" value="C:endoplasmic reticulum membrane"/>
    <property type="evidence" value="ECO:0007669"/>
    <property type="project" value="UniProtKB-SubCell"/>
</dbReference>
<accession>A0A1W5BDE9</accession>
<keyword evidence="6" id="KW-0256">Endoplasmic reticulum</keyword>
<dbReference type="GeneTree" id="ENSGT00390000009671"/>
<keyword evidence="7 10" id="KW-1133">Transmembrane helix</keyword>
<dbReference type="OrthoDB" id="410725at2759"/>
<keyword evidence="5 10" id="KW-0812">Transmembrane</keyword>
<dbReference type="RefSeq" id="XP_002119557.1">
    <property type="nucleotide sequence ID" value="XM_002119521.5"/>
</dbReference>
<dbReference type="PANTHER" id="PTHR13416">
    <property type="match status" value="1"/>
</dbReference>
<dbReference type="STRING" id="7719.ENSCINP00000002779"/>
<gene>
    <name evidence="11" type="primary">LOC100180439</name>
</gene>
<evidence type="ECO:0000256" key="4">
    <source>
        <dbReference type="ARBA" id="ARBA00006627"/>
    </source>
</evidence>
<dbReference type="EMBL" id="EAAA01002596">
    <property type="status" value="NOT_ANNOTATED_CDS"/>
    <property type="molecule type" value="Genomic_DNA"/>
</dbReference>
<evidence type="ECO:0000256" key="10">
    <source>
        <dbReference type="SAM" id="Phobius"/>
    </source>
</evidence>
<evidence type="ECO:0000256" key="8">
    <source>
        <dbReference type="ARBA" id="ARBA00023136"/>
    </source>
</evidence>
<reference evidence="11" key="2">
    <citation type="journal article" date="2008" name="Genome Biol.">
        <title>Improved genome assembly and evidence-based global gene model set for the chordate Ciona intestinalis: new insight into intron and operon populations.</title>
        <authorList>
            <person name="Satou Y."/>
            <person name="Mineta K."/>
            <person name="Ogasawara M."/>
            <person name="Sasakura Y."/>
            <person name="Shoguchi E."/>
            <person name="Ueno K."/>
            <person name="Yamada L."/>
            <person name="Matsumoto J."/>
            <person name="Wasserscheid J."/>
            <person name="Dewar K."/>
            <person name="Wiley G.B."/>
            <person name="Macmil S.L."/>
            <person name="Roe B.A."/>
            <person name="Zeller R.W."/>
            <person name="Hastings K.E."/>
            <person name="Lemaire P."/>
            <person name="Lindquist E."/>
            <person name="Endo T."/>
            <person name="Hotta K."/>
            <person name="Inaba K."/>
        </authorList>
    </citation>
    <scope>NUCLEOTIDE SEQUENCE [LARGE SCALE GENOMIC DNA]</scope>
    <source>
        <strain evidence="11">wild type</strain>
    </source>
</reference>
<evidence type="ECO:0000256" key="1">
    <source>
        <dbReference type="ARBA" id="ARBA00004127"/>
    </source>
</evidence>
<dbReference type="eggNOG" id="ENOG502QSR2">
    <property type="taxonomic scope" value="Eukaryota"/>
</dbReference>
<protein>
    <submittedName>
        <fullName evidence="11">Transmembrane protein 43</fullName>
    </submittedName>
</protein>
<comment type="subcellular location">
    <subcellularLocation>
        <location evidence="1">Endomembrane system</location>
        <topology evidence="1">Multi-pass membrane protein</topology>
    </subcellularLocation>
    <subcellularLocation>
        <location evidence="3">Endoplasmic reticulum membrane</location>
    </subcellularLocation>
    <subcellularLocation>
        <location evidence="2">Nucleus envelope</location>
    </subcellularLocation>
</comment>
<dbReference type="GeneID" id="100180439"/>
<keyword evidence="9" id="KW-0539">Nucleus</keyword>
<dbReference type="InParanoid" id="A0A1W5BDE9"/>
<dbReference type="Ensembl" id="ENSCINT00000002779.3">
    <property type="protein sequence ID" value="ENSCINP00000002779.3"/>
    <property type="gene ID" value="ENSCING00000001420.3"/>
</dbReference>
<evidence type="ECO:0000256" key="3">
    <source>
        <dbReference type="ARBA" id="ARBA00004586"/>
    </source>
</evidence>
<evidence type="ECO:0000256" key="9">
    <source>
        <dbReference type="ARBA" id="ARBA00023242"/>
    </source>
</evidence>
<evidence type="ECO:0000256" key="7">
    <source>
        <dbReference type="ARBA" id="ARBA00022989"/>
    </source>
</evidence>
<reference evidence="12" key="1">
    <citation type="journal article" date="2002" name="Science">
        <title>The draft genome of Ciona intestinalis: insights into chordate and vertebrate origins.</title>
        <authorList>
            <person name="Dehal P."/>
            <person name="Satou Y."/>
            <person name="Campbell R.K."/>
            <person name="Chapman J."/>
            <person name="Degnan B."/>
            <person name="De Tomaso A."/>
            <person name="Davidson B."/>
            <person name="Di Gregorio A."/>
            <person name="Gelpke M."/>
            <person name="Goodstein D.M."/>
            <person name="Harafuji N."/>
            <person name="Hastings K.E."/>
            <person name="Ho I."/>
            <person name="Hotta K."/>
            <person name="Huang W."/>
            <person name="Kawashima T."/>
            <person name="Lemaire P."/>
            <person name="Martinez D."/>
            <person name="Meinertzhagen I.A."/>
            <person name="Necula S."/>
            <person name="Nonaka M."/>
            <person name="Putnam N."/>
            <person name="Rash S."/>
            <person name="Saiga H."/>
            <person name="Satake M."/>
            <person name="Terry A."/>
            <person name="Yamada L."/>
            <person name="Wang H.G."/>
            <person name="Awazu S."/>
            <person name="Azumi K."/>
            <person name="Boore J."/>
            <person name="Branno M."/>
            <person name="Chin-Bow S."/>
            <person name="DeSantis R."/>
            <person name="Doyle S."/>
            <person name="Francino P."/>
            <person name="Keys D.N."/>
            <person name="Haga S."/>
            <person name="Hayashi H."/>
            <person name="Hino K."/>
            <person name="Imai K.S."/>
            <person name="Inaba K."/>
            <person name="Kano S."/>
            <person name="Kobayashi K."/>
            <person name="Kobayashi M."/>
            <person name="Lee B.I."/>
            <person name="Makabe K.W."/>
            <person name="Manohar C."/>
            <person name="Matassi G."/>
            <person name="Medina M."/>
            <person name="Mochizuki Y."/>
            <person name="Mount S."/>
            <person name="Morishita T."/>
            <person name="Miura S."/>
            <person name="Nakayama A."/>
            <person name="Nishizaka S."/>
            <person name="Nomoto H."/>
            <person name="Ohta F."/>
            <person name="Oishi K."/>
            <person name="Rigoutsos I."/>
            <person name="Sano M."/>
            <person name="Sasaki A."/>
            <person name="Sasakura Y."/>
            <person name="Shoguchi E."/>
            <person name="Shin-i T."/>
            <person name="Spagnuolo A."/>
            <person name="Stainier D."/>
            <person name="Suzuki M.M."/>
            <person name="Tassy O."/>
            <person name="Takatori N."/>
            <person name="Tokuoka M."/>
            <person name="Yagi K."/>
            <person name="Yoshizaki F."/>
            <person name="Wada S."/>
            <person name="Zhang C."/>
            <person name="Hyatt P.D."/>
            <person name="Larimer F."/>
            <person name="Detter C."/>
            <person name="Doggett N."/>
            <person name="Glavina T."/>
            <person name="Hawkins T."/>
            <person name="Richardson P."/>
            <person name="Lucas S."/>
            <person name="Kohara Y."/>
            <person name="Levine M."/>
            <person name="Satoh N."/>
            <person name="Rokhsar D.S."/>
        </authorList>
    </citation>
    <scope>NUCLEOTIDE SEQUENCE [LARGE SCALE GENOMIC DNA]</scope>
</reference>
<keyword evidence="8 10" id="KW-0472">Membrane</keyword>
<dbReference type="InterPro" id="IPR012430">
    <property type="entry name" value="TMEM43_fam"/>
</dbReference>
<evidence type="ECO:0000256" key="6">
    <source>
        <dbReference type="ARBA" id="ARBA00022824"/>
    </source>
</evidence>
<dbReference type="AlphaFoldDB" id="A0A1W5BDE9"/>
<dbReference type="KEGG" id="cin:100180439"/>
<accession>F6YS62</accession>
<comment type="similarity">
    <text evidence="4">Belongs to the TMEM43 family.</text>
</comment>
<feature type="transmembrane region" description="Helical" evidence="10">
    <location>
        <begin position="363"/>
        <end position="379"/>
    </location>
</feature>
<organism evidence="11 12">
    <name type="scientific">Ciona intestinalis</name>
    <name type="common">Transparent sea squirt</name>
    <name type="synonym">Ascidia intestinalis</name>
    <dbReference type="NCBI Taxonomy" id="7719"/>
    <lineage>
        <taxon>Eukaryota</taxon>
        <taxon>Metazoa</taxon>
        <taxon>Chordata</taxon>
        <taxon>Tunicata</taxon>
        <taxon>Ascidiacea</taxon>
        <taxon>Phlebobranchia</taxon>
        <taxon>Cionidae</taxon>
        <taxon>Ciona</taxon>
    </lineage>
</organism>
<feature type="transmembrane region" description="Helical" evidence="10">
    <location>
        <begin position="332"/>
        <end position="357"/>
    </location>
</feature>
<dbReference type="GO" id="GO:0006629">
    <property type="term" value="P:lipid metabolic process"/>
    <property type="evidence" value="ECO:0000318"/>
    <property type="project" value="GO_Central"/>
</dbReference>
<dbReference type="GO" id="GO:0005637">
    <property type="term" value="C:nuclear inner membrane"/>
    <property type="evidence" value="ECO:0000318"/>
    <property type="project" value="GO_Central"/>
</dbReference>
<dbReference type="FunCoup" id="A0A1W5BDE9">
    <property type="interactions" value="257"/>
</dbReference>
<proteinExistence type="inferred from homology"/>
<dbReference type="Pfam" id="PF07787">
    <property type="entry name" value="TMEM43"/>
    <property type="match status" value="1"/>
</dbReference>